<dbReference type="InterPro" id="IPR036561">
    <property type="entry name" value="MAM33_sf"/>
</dbReference>
<dbReference type="SUPFAM" id="SSF54529">
    <property type="entry name" value="Mitochondrial glycoprotein MAM33-like"/>
    <property type="match status" value="1"/>
</dbReference>
<accession>A0A836KX18</accession>
<evidence type="ECO:0000313" key="3">
    <source>
        <dbReference type="Proteomes" id="UP000674318"/>
    </source>
</evidence>
<dbReference type="FunFam" id="3.10.280.10:FF:000015">
    <property type="entry name" value="Hypothetical_protein_-_conserved"/>
    <property type="match status" value="1"/>
</dbReference>
<feature type="compositionally biased region" description="Low complexity" evidence="1">
    <location>
        <begin position="142"/>
        <end position="153"/>
    </location>
</feature>
<dbReference type="Proteomes" id="UP000674318">
    <property type="component" value="Unassembled WGS sequence"/>
</dbReference>
<feature type="compositionally biased region" description="Low complexity" evidence="1">
    <location>
        <begin position="103"/>
        <end position="120"/>
    </location>
</feature>
<name>A0A836KX18_9TRYP</name>
<evidence type="ECO:0000313" key="2">
    <source>
        <dbReference type="EMBL" id="KAG5490281.1"/>
    </source>
</evidence>
<feature type="compositionally biased region" description="Polar residues" evidence="1">
    <location>
        <begin position="131"/>
        <end position="141"/>
    </location>
</feature>
<protein>
    <submittedName>
        <fullName evidence="2">Uncharacterized protein</fullName>
    </submittedName>
</protein>
<dbReference type="OrthoDB" id="272179at2759"/>
<organism evidence="2 3">
    <name type="scientific">Porcisia hertigi</name>
    <dbReference type="NCBI Taxonomy" id="2761500"/>
    <lineage>
        <taxon>Eukaryota</taxon>
        <taxon>Discoba</taxon>
        <taxon>Euglenozoa</taxon>
        <taxon>Kinetoplastea</taxon>
        <taxon>Metakinetoplastina</taxon>
        <taxon>Trypanosomatida</taxon>
        <taxon>Trypanosomatidae</taxon>
        <taxon>Leishmaniinae</taxon>
        <taxon>Porcisia</taxon>
    </lineage>
</organism>
<dbReference type="AlphaFoldDB" id="A0A836KX18"/>
<dbReference type="InterPro" id="IPR003428">
    <property type="entry name" value="MAM33"/>
</dbReference>
<reference evidence="2 3" key="1">
    <citation type="submission" date="2021-02" db="EMBL/GenBank/DDBJ databases">
        <title>Porcisia hertigi Genome sequencing and assembly.</title>
        <authorList>
            <person name="Almutairi H."/>
            <person name="Gatherer D."/>
        </authorList>
    </citation>
    <scope>NUCLEOTIDE SEQUENCE [LARGE SCALE GENOMIC DNA]</scope>
    <source>
        <strain evidence="2 3">C119</strain>
    </source>
</reference>
<proteinExistence type="predicted"/>
<sequence length="397" mass="44785">MWCPKAVPLRFSLWRCPAGAVGTFRRLRPVYETSALRSLSVVMHGRRAFSTEELVNEETQWTRSMVKKYGTGNYMLFRALYKDLCDEIRREYYTKPPPPPPGTTRTTSTSPLPLSPGAAPNAHGWAKREVNTTFTGTPGRQSSSVDVAGSSASPTQAEVIPEASASEDSDDGTVHSTQKAAEGCSPWQPDETYGDGSWSVQHRVEDNVVVFHRDAVKQGRLAVVHAWARIELKDPPRLNAVLTFADWIPIEVCVERNGVIVHFSMASNEGGMHMRNVRVYAPKSREECAALLDPSDDGAYVRNNFYYDGPCLWHLEQDMLNELYDVMQDHGISLDWIRWASSWVFYLEHVNYVRWNLGMLEELIPTSVRGPEEDFLLPVEKALLEEPVEDWLSAHSI</sequence>
<evidence type="ECO:0000256" key="1">
    <source>
        <dbReference type="SAM" id="MobiDB-lite"/>
    </source>
</evidence>
<dbReference type="RefSeq" id="XP_067752609.1">
    <property type="nucleotide sequence ID" value="XM_067896452.1"/>
</dbReference>
<dbReference type="EMBL" id="JAFJZO010000036">
    <property type="protein sequence ID" value="KAG5490281.1"/>
    <property type="molecule type" value="Genomic_DNA"/>
</dbReference>
<keyword evidence="3" id="KW-1185">Reference proteome</keyword>
<gene>
    <name evidence="2" type="ORF">JKF63_00401</name>
</gene>
<feature type="region of interest" description="Disordered" evidence="1">
    <location>
        <begin position="92"/>
        <end position="196"/>
    </location>
</feature>
<dbReference type="KEGG" id="phet:94286529"/>
<dbReference type="GO" id="GO:0005759">
    <property type="term" value="C:mitochondrial matrix"/>
    <property type="evidence" value="ECO:0007669"/>
    <property type="project" value="InterPro"/>
</dbReference>
<comment type="caution">
    <text evidence="2">The sequence shown here is derived from an EMBL/GenBank/DDBJ whole genome shotgun (WGS) entry which is preliminary data.</text>
</comment>
<dbReference type="Gene3D" id="3.10.280.10">
    <property type="entry name" value="Mitochondrial glycoprotein"/>
    <property type="match status" value="1"/>
</dbReference>
<dbReference type="Pfam" id="PF02330">
    <property type="entry name" value="MAM33"/>
    <property type="match status" value="1"/>
</dbReference>
<dbReference type="GeneID" id="94286529"/>